<dbReference type="NCBIfam" id="TIGR00350">
    <property type="entry name" value="lytR_cpsA_psr"/>
    <property type="match status" value="1"/>
</dbReference>
<feature type="domain" description="Cell envelope-related transcriptional attenuator" evidence="3">
    <location>
        <begin position="102"/>
        <end position="243"/>
    </location>
</feature>
<accession>A0A516X0Q9</accession>
<comment type="similarity">
    <text evidence="1">Belongs to the LytR/CpsA/Psr (LCP) family.</text>
</comment>
<dbReference type="EMBL" id="CP041765">
    <property type="protein sequence ID" value="QDQ96674.1"/>
    <property type="molecule type" value="Genomic_DNA"/>
</dbReference>
<keyword evidence="2" id="KW-0472">Membrane</keyword>
<keyword evidence="5" id="KW-1185">Reference proteome</keyword>
<keyword evidence="2" id="KW-0812">Transmembrane</keyword>
<dbReference type="Gene3D" id="3.40.630.190">
    <property type="entry name" value="LCP protein"/>
    <property type="match status" value="1"/>
</dbReference>
<evidence type="ECO:0000256" key="1">
    <source>
        <dbReference type="ARBA" id="ARBA00006068"/>
    </source>
</evidence>
<dbReference type="Pfam" id="PF03816">
    <property type="entry name" value="LytR_cpsA_psr"/>
    <property type="match status" value="1"/>
</dbReference>
<keyword evidence="2" id="KW-1133">Transmembrane helix</keyword>
<dbReference type="AlphaFoldDB" id="A0A516X0Q9"/>
<protein>
    <submittedName>
        <fullName evidence="4">LytR family transcriptional regulator</fullName>
    </submittedName>
</protein>
<dbReference type="RefSeq" id="WP_143906594.1">
    <property type="nucleotide sequence ID" value="NZ_CP041765.1"/>
</dbReference>
<feature type="transmembrane region" description="Helical" evidence="2">
    <location>
        <begin position="21"/>
        <end position="42"/>
    </location>
</feature>
<evidence type="ECO:0000259" key="3">
    <source>
        <dbReference type="Pfam" id="PF03816"/>
    </source>
</evidence>
<dbReference type="OrthoDB" id="9782542at2"/>
<dbReference type="InterPro" id="IPR050922">
    <property type="entry name" value="LytR/CpsA/Psr_CW_biosynth"/>
</dbReference>
<evidence type="ECO:0000313" key="5">
    <source>
        <dbReference type="Proteomes" id="UP000317344"/>
    </source>
</evidence>
<dbReference type="InterPro" id="IPR004474">
    <property type="entry name" value="LytR_CpsA_psr"/>
</dbReference>
<dbReference type="PANTHER" id="PTHR33392:SF6">
    <property type="entry name" value="POLYISOPRENYL-TEICHOIC ACID--PEPTIDOGLYCAN TEICHOIC ACID TRANSFERASE TAGU"/>
    <property type="match status" value="1"/>
</dbReference>
<sequence length="345" mass="36815">MAGRPRSRRPLSRRGRVLRALARAALAIVLILVMLGGAALVLQDRWIGPVHRIPDAFAGLDESVRPPDTGGSETVFLLMGSDVRADGPTTGTAAPDSDDGSRADAIMLVRISGDGSSADVVSIPRDSWVPIDGHGMHKINAAFAFGGPPLLIHTVEELTGIRIDHFAVIDFDGFTAVTDALGGVTVDVAEQTTSRGHTFTAGPNHLDGAEALIYVRQRYELPGGDFDRVQRQQNYLRAVLTKLAGENLLASPGRLDTVIRDIAGSVSVDSGLSDFDLIRLARRLQNLSPDDVEFLTAPVAGTGWEGDQSVVYLNRQGGEEVWAALRAGQRPPRDAGADRLPAVPR</sequence>
<gene>
    <name evidence="4" type="ORF">FO059_04090</name>
</gene>
<name>A0A516X0Q9_9ACTN</name>
<reference evidence="4 5" key="2">
    <citation type="submission" date="2019-07" db="EMBL/GenBank/DDBJ databases">
        <authorList>
            <person name="Huang Y."/>
        </authorList>
    </citation>
    <scope>NUCLEOTIDE SEQUENCE [LARGE SCALE GENOMIC DNA]</scope>
    <source>
        <strain evidence="4 5">HY188</strain>
    </source>
</reference>
<evidence type="ECO:0000256" key="2">
    <source>
        <dbReference type="SAM" id="Phobius"/>
    </source>
</evidence>
<proteinExistence type="inferred from homology"/>
<dbReference type="KEGG" id="toy:FO059_04090"/>
<dbReference type="PANTHER" id="PTHR33392">
    <property type="entry name" value="POLYISOPRENYL-TEICHOIC ACID--PEPTIDOGLYCAN TEICHOIC ACID TRANSFERASE TAGU"/>
    <property type="match status" value="1"/>
</dbReference>
<reference evidence="4 5" key="1">
    <citation type="submission" date="2019-07" db="EMBL/GenBank/DDBJ databases">
        <title>Tomitella cavernea sp. nov., an actinomycete isolated from soil.</title>
        <authorList>
            <person name="Cheng J."/>
        </authorList>
    </citation>
    <scope>NUCLEOTIDE SEQUENCE [LARGE SCALE GENOMIC DNA]</scope>
    <source>
        <strain evidence="4 5">HY188</strain>
    </source>
</reference>
<evidence type="ECO:0000313" key="4">
    <source>
        <dbReference type="EMBL" id="QDQ96674.1"/>
    </source>
</evidence>
<organism evidence="4 5">
    <name type="scientific">Tomitella fengzijianii</name>
    <dbReference type="NCBI Taxonomy" id="2597660"/>
    <lineage>
        <taxon>Bacteria</taxon>
        <taxon>Bacillati</taxon>
        <taxon>Actinomycetota</taxon>
        <taxon>Actinomycetes</taxon>
        <taxon>Mycobacteriales</taxon>
        <taxon>Tomitella</taxon>
    </lineage>
</organism>
<dbReference type="Proteomes" id="UP000317344">
    <property type="component" value="Chromosome"/>
</dbReference>